<comment type="caution">
    <text evidence="2">The sequence shown here is derived from an EMBL/GenBank/DDBJ whole genome shotgun (WGS) entry which is preliminary data.</text>
</comment>
<dbReference type="EMBL" id="JAUSUO010000010">
    <property type="protein sequence ID" value="MDQ0344580.1"/>
    <property type="molecule type" value="Genomic_DNA"/>
</dbReference>
<evidence type="ECO:0000313" key="3">
    <source>
        <dbReference type="Proteomes" id="UP001232343"/>
    </source>
</evidence>
<evidence type="ECO:0000313" key="2">
    <source>
        <dbReference type="EMBL" id="MDQ0344580.1"/>
    </source>
</evidence>
<dbReference type="Proteomes" id="UP001232343">
    <property type="component" value="Unassembled WGS sequence"/>
</dbReference>
<gene>
    <name evidence="2" type="ORF">J2S14_003424</name>
</gene>
<proteinExistence type="predicted"/>
<accession>A0ABU0D885</accession>
<dbReference type="InterPro" id="IPR036444">
    <property type="entry name" value="PLipase_A2_dom_sf"/>
</dbReference>
<keyword evidence="3" id="KW-1185">Reference proteome</keyword>
<dbReference type="RefSeq" id="WP_244682884.1">
    <property type="nucleotide sequence ID" value="NZ_JALIRM010000013.1"/>
</dbReference>
<dbReference type="InterPro" id="IPR013607">
    <property type="entry name" value="Phospholipase_A2-like"/>
</dbReference>
<dbReference type="Gene3D" id="1.20.90.10">
    <property type="entry name" value="Phospholipase A2 domain"/>
    <property type="match status" value="1"/>
</dbReference>
<evidence type="ECO:0000259" key="1">
    <source>
        <dbReference type="Pfam" id="PF08398"/>
    </source>
</evidence>
<reference evidence="2 3" key="1">
    <citation type="submission" date="2023-07" db="EMBL/GenBank/DDBJ databases">
        <title>Genomic Encyclopedia of Type Strains, Phase IV (KMG-IV): sequencing the most valuable type-strain genomes for metagenomic binning, comparative biology and taxonomic classification.</title>
        <authorList>
            <person name="Goeker M."/>
        </authorList>
    </citation>
    <scope>NUCLEOTIDE SEQUENCE [LARGE SCALE GENOMIC DNA]</scope>
    <source>
        <strain evidence="2 3">DSM 27848</strain>
    </source>
</reference>
<dbReference type="Pfam" id="PF08398">
    <property type="entry name" value="Phospholip_A2_4"/>
    <property type="match status" value="1"/>
</dbReference>
<dbReference type="SUPFAM" id="SSF48619">
    <property type="entry name" value="Phospholipase A2, PLA2"/>
    <property type="match status" value="1"/>
</dbReference>
<organism evidence="2 3">
    <name type="scientific">Lederbergia wuyishanensis</name>
    <dbReference type="NCBI Taxonomy" id="1347903"/>
    <lineage>
        <taxon>Bacteria</taxon>
        <taxon>Bacillati</taxon>
        <taxon>Bacillota</taxon>
        <taxon>Bacilli</taxon>
        <taxon>Bacillales</taxon>
        <taxon>Bacillaceae</taxon>
        <taxon>Lederbergia</taxon>
    </lineage>
</organism>
<name>A0ABU0D885_9BACI</name>
<sequence length="97" mass="11451">MSRRRYEKRFRFCVFPGYNWCGPGCSGPGAPVNEVDAACKAHDDCYRVSSKYCECDYEFLRRLHPLINPNTRMGRQASLLYNYMKFQILLNCGFYRK</sequence>
<protein>
    <recommendedName>
        <fullName evidence="1">Phospholipase A2-like domain-containing protein</fullName>
    </recommendedName>
</protein>
<feature type="domain" description="Phospholipase A2-like" evidence="1">
    <location>
        <begin position="14"/>
        <end position="51"/>
    </location>
</feature>